<dbReference type="AlphaFoldDB" id="A0A6A6XNW6"/>
<name>A0A6A6XNW6_9PLEO</name>
<dbReference type="GO" id="GO:0015179">
    <property type="term" value="F:L-amino acid transmembrane transporter activity"/>
    <property type="evidence" value="ECO:0007669"/>
    <property type="project" value="TreeGrafter"/>
</dbReference>
<keyword evidence="3 7" id="KW-0812">Transmembrane</keyword>
<feature type="transmembrane region" description="Helical" evidence="7">
    <location>
        <begin position="374"/>
        <end position="392"/>
    </location>
</feature>
<dbReference type="FunFam" id="1.20.1740.10:FF:000039">
    <property type="entry name" value="Neutral amino acid transporter (Eurofung)"/>
    <property type="match status" value="1"/>
</dbReference>
<feature type="transmembrane region" description="Helical" evidence="7">
    <location>
        <begin position="286"/>
        <end position="308"/>
    </location>
</feature>
<dbReference type="GO" id="GO:0016020">
    <property type="term" value="C:membrane"/>
    <property type="evidence" value="ECO:0007669"/>
    <property type="project" value="UniProtKB-SubCell"/>
</dbReference>
<evidence type="ECO:0000313" key="10">
    <source>
        <dbReference type="Proteomes" id="UP000799757"/>
    </source>
</evidence>
<evidence type="ECO:0000256" key="6">
    <source>
        <dbReference type="SAM" id="MobiDB-lite"/>
    </source>
</evidence>
<evidence type="ECO:0000256" key="3">
    <source>
        <dbReference type="ARBA" id="ARBA00022692"/>
    </source>
</evidence>
<evidence type="ECO:0000313" key="9">
    <source>
        <dbReference type="EMBL" id="KAF2797944.1"/>
    </source>
</evidence>
<reference evidence="9" key="1">
    <citation type="journal article" date="2020" name="Stud. Mycol.">
        <title>101 Dothideomycetes genomes: a test case for predicting lifestyles and emergence of pathogens.</title>
        <authorList>
            <person name="Haridas S."/>
            <person name="Albert R."/>
            <person name="Binder M."/>
            <person name="Bloem J."/>
            <person name="Labutti K."/>
            <person name="Salamov A."/>
            <person name="Andreopoulos B."/>
            <person name="Baker S."/>
            <person name="Barry K."/>
            <person name="Bills G."/>
            <person name="Bluhm B."/>
            <person name="Cannon C."/>
            <person name="Castanera R."/>
            <person name="Culley D."/>
            <person name="Daum C."/>
            <person name="Ezra D."/>
            <person name="Gonzalez J."/>
            <person name="Henrissat B."/>
            <person name="Kuo A."/>
            <person name="Liang C."/>
            <person name="Lipzen A."/>
            <person name="Lutzoni F."/>
            <person name="Magnuson J."/>
            <person name="Mondo S."/>
            <person name="Nolan M."/>
            <person name="Ohm R."/>
            <person name="Pangilinan J."/>
            <person name="Park H.-J."/>
            <person name="Ramirez L."/>
            <person name="Alfaro M."/>
            <person name="Sun H."/>
            <person name="Tritt A."/>
            <person name="Yoshinaga Y."/>
            <person name="Zwiers L.-H."/>
            <person name="Turgeon B."/>
            <person name="Goodwin S."/>
            <person name="Spatafora J."/>
            <person name="Crous P."/>
            <person name="Grigoriev I."/>
        </authorList>
    </citation>
    <scope>NUCLEOTIDE SEQUENCE</scope>
    <source>
        <strain evidence="9">CBS 109.77</strain>
    </source>
</reference>
<dbReference type="Gene3D" id="1.20.1740.10">
    <property type="entry name" value="Amino acid/polyamine transporter I"/>
    <property type="match status" value="1"/>
</dbReference>
<evidence type="ECO:0000256" key="1">
    <source>
        <dbReference type="ARBA" id="ARBA00004141"/>
    </source>
</evidence>
<feature type="transmembrane region" description="Helical" evidence="7">
    <location>
        <begin position="398"/>
        <end position="422"/>
    </location>
</feature>
<feature type="region of interest" description="Disordered" evidence="6">
    <location>
        <begin position="1"/>
        <end position="52"/>
    </location>
</feature>
<dbReference type="EMBL" id="MU001795">
    <property type="protein sequence ID" value="KAF2797944.1"/>
    <property type="molecule type" value="Genomic_DNA"/>
</dbReference>
<accession>A0A6A6XNW6</accession>
<gene>
    <name evidence="9" type="ORF">K505DRAFT_372112</name>
</gene>
<comment type="subcellular location">
    <subcellularLocation>
        <location evidence="1">Membrane</location>
        <topology evidence="1">Multi-pass membrane protein</topology>
    </subcellularLocation>
</comment>
<comment type="similarity">
    <text evidence="2">Belongs to the amino acid/polyamine transporter 2 family.</text>
</comment>
<dbReference type="OrthoDB" id="294730at2759"/>
<proteinExistence type="inferred from homology"/>
<feature type="transmembrane region" description="Helical" evidence="7">
    <location>
        <begin position="186"/>
        <end position="202"/>
    </location>
</feature>
<feature type="compositionally biased region" description="Basic and acidic residues" evidence="6">
    <location>
        <begin position="31"/>
        <end position="45"/>
    </location>
</feature>
<dbReference type="PANTHER" id="PTHR22950">
    <property type="entry name" value="AMINO ACID TRANSPORTER"/>
    <property type="match status" value="1"/>
</dbReference>
<evidence type="ECO:0000256" key="5">
    <source>
        <dbReference type="ARBA" id="ARBA00023136"/>
    </source>
</evidence>
<keyword evidence="10" id="KW-1185">Reference proteome</keyword>
<evidence type="ECO:0000256" key="7">
    <source>
        <dbReference type="SAM" id="Phobius"/>
    </source>
</evidence>
<evidence type="ECO:0000259" key="8">
    <source>
        <dbReference type="Pfam" id="PF01490"/>
    </source>
</evidence>
<dbReference type="Proteomes" id="UP000799757">
    <property type="component" value="Unassembled WGS sequence"/>
</dbReference>
<protein>
    <submittedName>
        <fullName evidence="9">Amino acid transporter</fullName>
    </submittedName>
</protein>
<dbReference type="Pfam" id="PF01490">
    <property type="entry name" value="Aa_trans"/>
    <property type="match status" value="1"/>
</dbReference>
<feature type="domain" description="Amino acid transporter transmembrane" evidence="8">
    <location>
        <begin position="72"/>
        <end position="456"/>
    </location>
</feature>
<dbReference type="InterPro" id="IPR013057">
    <property type="entry name" value="AA_transpt_TM"/>
</dbReference>
<dbReference type="PANTHER" id="PTHR22950:SF668">
    <property type="entry name" value="AMINO ACID TRANSPORTER (EUROFUNG)"/>
    <property type="match status" value="1"/>
</dbReference>
<evidence type="ECO:0000256" key="4">
    <source>
        <dbReference type="ARBA" id="ARBA00022989"/>
    </source>
</evidence>
<feature type="transmembrane region" description="Helical" evidence="7">
    <location>
        <begin position="75"/>
        <end position="94"/>
    </location>
</feature>
<feature type="transmembrane region" description="Helical" evidence="7">
    <location>
        <begin position="328"/>
        <end position="353"/>
    </location>
</feature>
<feature type="transmembrane region" description="Helical" evidence="7">
    <location>
        <begin position="100"/>
        <end position="124"/>
    </location>
</feature>
<feature type="transmembrane region" description="Helical" evidence="7">
    <location>
        <begin position="209"/>
        <end position="233"/>
    </location>
</feature>
<feature type="transmembrane region" description="Helical" evidence="7">
    <location>
        <begin position="158"/>
        <end position="180"/>
    </location>
</feature>
<feature type="transmembrane region" description="Helical" evidence="7">
    <location>
        <begin position="434"/>
        <end position="456"/>
    </location>
</feature>
<feature type="transmembrane region" description="Helical" evidence="7">
    <location>
        <begin position="253"/>
        <end position="274"/>
    </location>
</feature>
<sequence>MPFLTVKQGSTSSASSDETPIARLETAVVATKDDGSSHNAPKNEDTDPEGQAIHASDPVFGNEVGAAIHYKTMSWWHVGVLMVAENISLGVLALPQAIAVLGLVPGLLLVFFLGIIAGYTGFIIGQFKEAFPQVQSFADCGELIAGPIGREIMAVSQILILVFIMAAHVLSFAIAFNAITDHARCTVLFSAIGLIVCFVLGLPRTLKNVSYLSIFSCCSVIIAVIVAMTGIAISKPSTGQALTVGADIPVVKGLGPVMNIILAYAGHVAFFGFCAELKNPKDFPKALAFMQTLAVSFYMLISTVIYYYAGPMVASPALGSASPTVRKVSFGIALPTIVIAGVINGSVACKYIYVRMWKGTDVIHQSSFKSVGSWVAICATLWILSFVIAEAIPNFNLLLGLIAALFCSWFSYGLPGFLWLYMNKSKLFSTKWKTALTVLNSSIFLLGATICIMGMWSSGYELSSGAAGKPFSCANNWKSSIAG</sequence>
<keyword evidence="5 7" id="KW-0472">Membrane</keyword>
<evidence type="ECO:0000256" key="2">
    <source>
        <dbReference type="ARBA" id="ARBA00008066"/>
    </source>
</evidence>
<organism evidence="9 10">
    <name type="scientific">Melanomma pulvis-pyrius CBS 109.77</name>
    <dbReference type="NCBI Taxonomy" id="1314802"/>
    <lineage>
        <taxon>Eukaryota</taxon>
        <taxon>Fungi</taxon>
        <taxon>Dikarya</taxon>
        <taxon>Ascomycota</taxon>
        <taxon>Pezizomycotina</taxon>
        <taxon>Dothideomycetes</taxon>
        <taxon>Pleosporomycetidae</taxon>
        <taxon>Pleosporales</taxon>
        <taxon>Melanommataceae</taxon>
        <taxon>Melanomma</taxon>
    </lineage>
</organism>
<feature type="compositionally biased region" description="Polar residues" evidence="6">
    <location>
        <begin position="7"/>
        <end position="18"/>
    </location>
</feature>
<keyword evidence="4 7" id="KW-1133">Transmembrane helix</keyword>